<evidence type="ECO:0000313" key="2">
    <source>
        <dbReference type="EMBL" id="MBM9475942.1"/>
    </source>
</evidence>
<dbReference type="Proteomes" id="UP000663801">
    <property type="component" value="Unassembled WGS sequence"/>
</dbReference>
<keyword evidence="1" id="KW-0812">Transmembrane</keyword>
<dbReference type="Pfam" id="PF11222">
    <property type="entry name" value="DUF3017"/>
    <property type="match status" value="1"/>
</dbReference>
<name>A0A938YPA0_9ACTN</name>
<proteinExistence type="predicted"/>
<accession>A0A938YPA0</accession>
<keyword evidence="1" id="KW-0472">Membrane</keyword>
<feature type="transmembrane region" description="Helical" evidence="1">
    <location>
        <begin position="34"/>
        <end position="51"/>
    </location>
</feature>
<gene>
    <name evidence="2" type="ORF">JL107_05760</name>
    <name evidence="3" type="ORF">JL107_18265</name>
</gene>
<sequence length="86" mass="9072">MDARRRRAVPIALVLLVVLVALVLIATAHWRRGAFVLGGAAATAMVLRLVLSTDAAGVLAVRGRWFDVSFYLGCAALLIVLADGTV</sequence>
<evidence type="ECO:0000313" key="3">
    <source>
        <dbReference type="EMBL" id="MBM9478398.1"/>
    </source>
</evidence>
<protein>
    <submittedName>
        <fullName evidence="3">DUF3017 domain-containing protein</fullName>
    </submittedName>
</protein>
<dbReference type="InterPro" id="IPR021385">
    <property type="entry name" value="DUF3017"/>
</dbReference>
<organism evidence="3 4">
    <name type="scientific">Nakamurella flavida</name>
    <dbReference type="NCBI Taxonomy" id="363630"/>
    <lineage>
        <taxon>Bacteria</taxon>
        <taxon>Bacillati</taxon>
        <taxon>Actinomycetota</taxon>
        <taxon>Actinomycetes</taxon>
        <taxon>Nakamurellales</taxon>
        <taxon>Nakamurellaceae</taxon>
        <taxon>Nakamurella</taxon>
    </lineage>
</organism>
<dbReference type="RefSeq" id="WP_205256001.1">
    <property type="nucleotide sequence ID" value="NZ_BAAAPV010000002.1"/>
</dbReference>
<keyword evidence="1" id="KW-1133">Transmembrane helix</keyword>
<comment type="caution">
    <text evidence="3">The sequence shown here is derived from an EMBL/GenBank/DDBJ whole genome shotgun (WGS) entry which is preliminary data.</text>
</comment>
<reference evidence="3" key="1">
    <citation type="submission" date="2021-01" db="EMBL/GenBank/DDBJ databases">
        <title>KCTC 19127 draft genome.</title>
        <authorList>
            <person name="An D."/>
        </authorList>
    </citation>
    <scope>NUCLEOTIDE SEQUENCE</scope>
    <source>
        <strain evidence="3">KCTC 19127</strain>
    </source>
</reference>
<dbReference type="EMBL" id="JAERWL010000005">
    <property type="protein sequence ID" value="MBM9475942.1"/>
    <property type="molecule type" value="Genomic_DNA"/>
</dbReference>
<evidence type="ECO:0000256" key="1">
    <source>
        <dbReference type="SAM" id="Phobius"/>
    </source>
</evidence>
<dbReference type="EMBL" id="JAERWL010000017">
    <property type="protein sequence ID" value="MBM9478398.1"/>
    <property type="molecule type" value="Genomic_DNA"/>
</dbReference>
<dbReference type="AlphaFoldDB" id="A0A938YPA0"/>
<feature type="transmembrane region" description="Helical" evidence="1">
    <location>
        <begin position="7"/>
        <end position="28"/>
    </location>
</feature>
<evidence type="ECO:0000313" key="4">
    <source>
        <dbReference type="Proteomes" id="UP000663801"/>
    </source>
</evidence>
<feature type="transmembrane region" description="Helical" evidence="1">
    <location>
        <begin position="63"/>
        <end position="82"/>
    </location>
</feature>
<keyword evidence="4" id="KW-1185">Reference proteome</keyword>